<protein>
    <submittedName>
        <fullName evidence="1">Uncharacterized protein</fullName>
    </submittedName>
</protein>
<name>A0A6C0ADP8_9ZZZZ</name>
<proteinExistence type="predicted"/>
<sequence length="116" mass="13728">MKFILTPNNPRCDIYTFECKKYNIIDFFINEGLIKSSLHSNNFLFGQVNTTFKFISNVSYGLPIKIKIENDILFLELYFNNSSTEYSFLINKYGFNFENYPKAGIHYKECFTIGYF</sequence>
<accession>A0A6C0ADP8</accession>
<dbReference type="AlphaFoldDB" id="A0A6C0ADP8"/>
<evidence type="ECO:0000313" key="1">
    <source>
        <dbReference type="EMBL" id="QHS77792.1"/>
    </source>
</evidence>
<dbReference type="EMBL" id="MN740593">
    <property type="protein sequence ID" value="QHS77792.1"/>
    <property type="molecule type" value="Genomic_DNA"/>
</dbReference>
<organism evidence="1">
    <name type="scientific">viral metagenome</name>
    <dbReference type="NCBI Taxonomy" id="1070528"/>
    <lineage>
        <taxon>unclassified sequences</taxon>
        <taxon>metagenomes</taxon>
        <taxon>organismal metagenomes</taxon>
    </lineage>
</organism>
<reference evidence="1" key="1">
    <citation type="journal article" date="2020" name="Nature">
        <title>Giant virus diversity and host interactions through global metagenomics.</title>
        <authorList>
            <person name="Schulz F."/>
            <person name="Roux S."/>
            <person name="Paez-Espino D."/>
            <person name="Jungbluth S."/>
            <person name="Walsh D.A."/>
            <person name="Denef V.J."/>
            <person name="McMahon K.D."/>
            <person name="Konstantinidis K.T."/>
            <person name="Eloe-Fadrosh E.A."/>
            <person name="Kyrpides N.C."/>
            <person name="Woyke T."/>
        </authorList>
    </citation>
    <scope>NUCLEOTIDE SEQUENCE</scope>
    <source>
        <strain evidence="1">GVMAG-S-1021933-23</strain>
    </source>
</reference>